<feature type="domain" description="Epg5-like TPR" evidence="4">
    <location>
        <begin position="458"/>
        <end position="624"/>
    </location>
</feature>
<dbReference type="Proteomes" id="UP001328107">
    <property type="component" value="Unassembled WGS sequence"/>
</dbReference>
<dbReference type="GO" id="GO:0005737">
    <property type="term" value="C:cytoplasm"/>
    <property type="evidence" value="ECO:0007669"/>
    <property type="project" value="TreeGrafter"/>
</dbReference>
<reference evidence="6" key="1">
    <citation type="submission" date="2022-10" db="EMBL/GenBank/DDBJ databases">
        <title>Genome assembly of Pristionchus species.</title>
        <authorList>
            <person name="Yoshida K."/>
            <person name="Sommer R.J."/>
        </authorList>
    </citation>
    <scope>NUCLEOTIDE SEQUENCE [LARGE SCALE GENOMIC DNA]</scope>
    <source>
        <strain evidence="6">RS5460</strain>
    </source>
</reference>
<evidence type="ECO:0000313" key="5">
    <source>
        <dbReference type="EMBL" id="GMR38432.1"/>
    </source>
</evidence>
<dbReference type="InterPro" id="IPR059030">
    <property type="entry name" value="TPR_Epg5_mid"/>
</dbReference>
<accession>A0AAN5CCL0</accession>
<protein>
    <submittedName>
        <fullName evidence="5">Uncharacterized protein</fullName>
    </submittedName>
</protein>
<dbReference type="GO" id="GO:0097352">
    <property type="term" value="P:autophagosome maturation"/>
    <property type="evidence" value="ECO:0007669"/>
    <property type="project" value="TreeGrafter"/>
</dbReference>
<dbReference type="PANTHER" id="PTHR31139:SF4">
    <property type="entry name" value="ECTOPIC P GRANULES PROTEIN 5 HOMOLOG"/>
    <property type="match status" value="1"/>
</dbReference>
<dbReference type="Pfam" id="PF26573">
    <property type="entry name" value="TPR_Epg5_2"/>
    <property type="match status" value="1"/>
</dbReference>
<feature type="non-terminal residue" evidence="5">
    <location>
        <position position="1"/>
    </location>
</feature>
<evidence type="ECO:0000259" key="3">
    <source>
        <dbReference type="Pfam" id="PF26103"/>
    </source>
</evidence>
<comment type="similarity">
    <text evidence="1">Belongs to the EPG5 family.</text>
</comment>
<evidence type="ECO:0000313" key="6">
    <source>
        <dbReference type="Proteomes" id="UP001328107"/>
    </source>
</evidence>
<proteinExistence type="inferred from homology"/>
<dbReference type="PANTHER" id="PTHR31139">
    <property type="entry name" value="ECTOPIC P GRANULES PROTEIN 5 HOMOLOG"/>
    <property type="match status" value="1"/>
</dbReference>
<organism evidence="5 6">
    <name type="scientific">Pristionchus mayeri</name>
    <dbReference type="NCBI Taxonomy" id="1317129"/>
    <lineage>
        <taxon>Eukaryota</taxon>
        <taxon>Metazoa</taxon>
        <taxon>Ecdysozoa</taxon>
        <taxon>Nematoda</taxon>
        <taxon>Chromadorea</taxon>
        <taxon>Rhabditida</taxon>
        <taxon>Rhabditina</taxon>
        <taxon>Diplogasteromorpha</taxon>
        <taxon>Diplogasteroidea</taxon>
        <taxon>Neodiplogasteridae</taxon>
        <taxon>Pristionchus</taxon>
    </lineage>
</organism>
<keyword evidence="6" id="KW-1185">Reference proteome</keyword>
<dbReference type="EMBL" id="BTRK01000002">
    <property type="protein sequence ID" value="GMR38432.1"/>
    <property type="molecule type" value="Genomic_DNA"/>
</dbReference>
<name>A0AAN5CCL0_9BILA</name>
<dbReference type="AlphaFoldDB" id="A0AAN5CCL0"/>
<evidence type="ECO:0000256" key="1">
    <source>
        <dbReference type="ARBA" id="ARBA00010948"/>
    </source>
</evidence>
<evidence type="ECO:0000259" key="4">
    <source>
        <dbReference type="Pfam" id="PF26573"/>
    </source>
</evidence>
<comment type="caution">
    <text evidence="5">The sequence shown here is derived from an EMBL/GenBank/DDBJ whole genome shotgun (WGS) entry which is preliminary data.</text>
</comment>
<dbReference type="InterPro" id="IPR051436">
    <property type="entry name" value="Autophagy-related_EPG5"/>
</dbReference>
<sequence length="1101" mass="122827">YEDCKSVQELITMPPIDVAQEMRKSTLAKRLESAGAQDTVFLVQTLAALVVHSSADPSPFLREAVQVCFIDEITRESLYKVGRETIATILNANPSALDALINIIDRNIDHIEEHVMDIFASAPLHLCRIDENVVGGVLGKWLIGRAPETPGNRVARRVLSALNWGNDESGEKLWLDVKVHKMCAETVLKAHIAQSTRTSGVIATLSRLLYSTEYDQNFSQFCWQQLIRLKLPNQEISKADDSDVVAKFLNGIQYSLSSADEFASSGLKCLGELVTTGATTAAAVLLTRALALHYERASVITENENFQPVFEQVIHSDQSSYAYQLYAGPSSELTRIVRLIACAITHDVRQVAYPSLFLRVWVDALVVKRATVFSTDVSLQLLGTVARLAFELDPQGFFGIIDQLRTAHTMLSTWDESTQGYLYKVYGDASPPPFIPSSHLSVSTWASFVCLCVEDDAFGAFHTALYEKFSQNEDATLEEAMAEAATKSPYSLPMERLPVFRWMEFSRLLKSSDKVNKDLPVLALTLQRLSQQLFTPRSANGKKLQLANKYVATNKEKWQSFEDFLYSIPDGPLKILPKAVARWIKAVAEISPTTFGDFSRLDLGHLLRAVLAEDDKAPWLDFVNMEMITALRNDDSKMYATLCHLKGRPLPSKSRTVDGYQRAPMRRHGSRALPFPLLPEHPALPPPPKLERSTTSDELLNLTVNNILNSLSELADKFSNTTKNTEQKDIEYCEILKKLHTPTSVHLDIMVTCSPACQKPAVRSVKVKSTKVNKIAESAKTVNREERAATVNECQRLVTDMAALHCASIEHIARQLCSFVDSVSGTVDRDHVEKVACLLFARIFSSSSSLNTFPTAMTSLNQALKTLANSFIIYRPDEYGQIVDLVMGGFPLSSGVIECFHPELLSSAEFVETFKRLSEMVQKPELCQRATALLARFSISYTTAISPVQLRPLMPLVLINVTAATSCTNKQLASVMRKICMTHFVDFTFHQYPENSSHGLELALKGCNMGTTPSALLNEIVKQLEHQRVDPKTCFDLVDAIIRVLEQADSSSCFPNLKKHSVTLNRLKQFLIERSSDCDFQEKESRKIQNLLDIFAHLESH</sequence>
<feature type="domain" description="Epg5-like central TPR repeats" evidence="3">
    <location>
        <begin position="875"/>
        <end position="1074"/>
    </location>
</feature>
<gene>
    <name evidence="5" type="ORF">PMAYCL1PPCAC_08627</name>
</gene>
<evidence type="ECO:0000256" key="2">
    <source>
        <dbReference type="ARBA" id="ARBA00023006"/>
    </source>
</evidence>
<keyword evidence="2" id="KW-0072">Autophagy</keyword>
<dbReference type="InterPro" id="IPR058750">
    <property type="entry name" value="TPR_Epg5"/>
</dbReference>
<dbReference type="Pfam" id="PF26103">
    <property type="entry name" value="TPR_Epg5"/>
    <property type="match status" value="1"/>
</dbReference>